<comment type="catalytic activity">
    <reaction evidence="10">
        <text>L-threonyl-[protein] + ATP = O-phospho-L-threonyl-[protein] + ADP + H(+)</text>
        <dbReference type="Rhea" id="RHEA:46608"/>
        <dbReference type="Rhea" id="RHEA-COMP:11060"/>
        <dbReference type="Rhea" id="RHEA-COMP:11605"/>
        <dbReference type="ChEBI" id="CHEBI:15378"/>
        <dbReference type="ChEBI" id="CHEBI:30013"/>
        <dbReference type="ChEBI" id="CHEBI:30616"/>
        <dbReference type="ChEBI" id="CHEBI:61977"/>
        <dbReference type="ChEBI" id="CHEBI:456216"/>
        <dbReference type="EC" id="2.7.11.1"/>
    </reaction>
</comment>
<keyword evidence="14" id="KW-1185">Reference proteome</keyword>
<evidence type="ECO:0000256" key="3">
    <source>
        <dbReference type="ARBA" id="ARBA00022527"/>
    </source>
</evidence>
<evidence type="ECO:0000256" key="10">
    <source>
        <dbReference type="ARBA" id="ARBA00047899"/>
    </source>
</evidence>
<comment type="catalytic activity">
    <reaction evidence="11">
        <text>L-seryl-[protein] + ATP = O-phospho-L-seryl-[protein] + ADP + H(+)</text>
        <dbReference type="Rhea" id="RHEA:17989"/>
        <dbReference type="Rhea" id="RHEA-COMP:9863"/>
        <dbReference type="Rhea" id="RHEA-COMP:11604"/>
        <dbReference type="ChEBI" id="CHEBI:15378"/>
        <dbReference type="ChEBI" id="CHEBI:29999"/>
        <dbReference type="ChEBI" id="CHEBI:30616"/>
        <dbReference type="ChEBI" id="CHEBI:83421"/>
        <dbReference type="ChEBI" id="CHEBI:456216"/>
        <dbReference type="EC" id="2.7.11.1"/>
    </reaction>
</comment>
<keyword evidence="4" id="KW-0808">Transferase</keyword>
<evidence type="ECO:0000256" key="9">
    <source>
        <dbReference type="ARBA" id="ARBA00023136"/>
    </source>
</evidence>
<dbReference type="GO" id="GO:0005886">
    <property type="term" value="C:plasma membrane"/>
    <property type="evidence" value="ECO:0007669"/>
    <property type="project" value="UniProtKB-SubCell"/>
</dbReference>
<name>A0ABC8UXL3_9AQUA</name>
<evidence type="ECO:0000256" key="11">
    <source>
        <dbReference type="ARBA" id="ARBA00048679"/>
    </source>
</evidence>
<dbReference type="AlphaFoldDB" id="A0ABC8UXL3"/>
<evidence type="ECO:0000256" key="8">
    <source>
        <dbReference type="ARBA" id="ARBA00022989"/>
    </source>
</evidence>
<dbReference type="EC" id="2.7.11.1" evidence="2"/>
<dbReference type="PANTHER" id="PTHR47982">
    <property type="entry name" value="PROLINE-RICH RECEPTOR-LIKE PROTEIN KINASE PERK4"/>
    <property type="match status" value="1"/>
</dbReference>
<keyword evidence="7" id="KW-0067">ATP-binding</keyword>
<evidence type="ECO:0000313" key="13">
    <source>
        <dbReference type="EMBL" id="CAK9185682.1"/>
    </source>
</evidence>
<comment type="caution">
    <text evidence="13">The sequence shown here is derived from an EMBL/GenBank/DDBJ whole genome shotgun (WGS) entry which is preliminary data.</text>
</comment>
<evidence type="ECO:0000256" key="12">
    <source>
        <dbReference type="SAM" id="MobiDB-lite"/>
    </source>
</evidence>
<accession>A0ABC8UXL3</accession>
<feature type="compositionally biased region" description="Polar residues" evidence="12">
    <location>
        <begin position="148"/>
        <end position="168"/>
    </location>
</feature>
<keyword evidence="3" id="KW-0418">Kinase</keyword>
<dbReference type="Proteomes" id="UP001642360">
    <property type="component" value="Unassembled WGS sequence"/>
</dbReference>
<comment type="subcellular location">
    <subcellularLocation>
        <location evidence="1">Cell membrane</location>
        <topology evidence="1">Single-pass membrane protein</topology>
    </subcellularLocation>
</comment>
<keyword evidence="6" id="KW-0547">Nucleotide-binding</keyword>
<evidence type="ECO:0000256" key="7">
    <source>
        <dbReference type="ARBA" id="ARBA00022840"/>
    </source>
</evidence>
<proteinExistence type="predicted"/>
<dbReference type="PANTHER" id="PTHR47982:SF8">
    <property type="entry name" value="NON-SPECIFIC SERINE_THREONINE PROTEIN KINASE"/>
    <property type="match status" value="1"/>
</dbReference>
<evidence type="ECO:0000256" key="2">
    <source>
        <dbReference type="ARBA" id="ARBA00012513"/>
    </source>
</evidence>
<reference evidence="13 14" key="1">
    <citation type="submission" date="2024-02" db="EMBL/GenBank/DDBJ databases">
        <authorList>
            <person name="Vignale AGUSTIN F."/>
            <person name="Sosa J E."/>
            <person name="Modenutti C."/>
        </authorList>
    </citation>
    <scope>NUCLEOTIDE SEQUENCE [LARGE SCALE GENOMIC DNA]</scope>
</reference>
<dbReference type="GO" id="GO:0004674">
    <property type="term" value="F:protein serine/threonine kinase activity"/>
    <property type="evidence" value="ECO:0007669"/>
    <property type="project" value="UniProtKB-KW"/>
</dbReference>
<keyword evidence="5" id="KW-0812">Transmembrane</keyword>
<gene>
    <name evidence="13" type="ORF">ILEXP_LOCUS56099</name>
</gene>
<dbReference type="EMBL" id="CAUOFW020009390">
    <property type="protein sequence ID" value="CAK9185682.1"/>
    <property type="molecule type" value="Genomic_DNA"/>
</dbReference>
<keyword evidence="9" id="KW-0472">Membrane</keyword>
<sequence>MTGRRPIDKAHFYLDGNIVDWARPLLTQALEDGNFDAIADPRMQKNYDSTEMARVVACAAVCVRHLARHRPQMSQIVLVLEGNLSIDDLNDGVAPGHSSIYGSYGSSDYDTAHYKEDLKKFRKMTLEIPVHNLSEWSGPTSEFGLLPSHSSSEGLQTTQEIGSSNEGKQTIHKP</sequence>
<dbReference type="InterPro" id="IPR047117">
    <property type="entry name" value="PERK1-13-like"/>
</dbReference>
<dbReference type="Gene3D" id="1.10.510.10">
    <property type="entry name" value="Transferase(Phosphotransferase) domain 1"/>
    <property type="match status" value="1"/>
</dbReference>
<organism evidence="13 14">
    <name type="scientific">Ilex paraguariensis</name>
    <name type="common">yerba mate</name>
    <dbReference type="NCBI Taxonomy" id="185542"/>
    <lineage>
        <taxon>Eukaryota</taxon>
        <taxon>Viridiplantae</taxon>
        <taxon>Streptophyta</taxon>
        <taxon>Embryophyta</taxon>
        <taxon>Tracheophyta</taxon>
        <taxon>Spermatophyta</taxon>
        <taxon>Magnoliopsida</taxon>
        <taxon>eudicotyledons</taxon>
        <taxon>Gunneridae</taxon>
        <taxon>Pentapetalae</taxon>
        <taxon>asterids</taxon>
        <taxon>campanulids</taxon>
        <taxon>Aquifoliales</taxon>
        <taxon>Aquifoliaceae</taxon>
        <taxon>Ilex</taxon>
    </lineage>
</organism>
<evidence type="ECO:0000256" key="5">
    <source>
        <dbReference type="ARBA" id="ARBA00022692"/>
    </source>
</evidence>
<feature type="region of interest" description="Disordered" evidence="12">
    <location>
        <begin position="142"/>
        <end position="174"/>
    </location>
</feature>
<evidence type="ECO:0000313" key="14">
    <source>
        <dbReference type="Proteomes" id="UP001642360"/>
    </source>
</evidence>
<evidence type="ECO:0000256" key="4">
    <source>
        <dbReference type="ARBA" id="ARBA00022679"/>
    </source>
</evidence>
<dbReference type="GO" id="GO:0005524">
    <property type="term" value="F:ATP binding"/>
    <property type="evidence" value="ECO:0007669"/>
    <property type="project" value="UniProtKB-KW"/>
</dbReference>
<evidence type="ECO:0000256" key="6">
    <source>
        <dbReference type="ARBA" id="ARBA00022741"/>
    </source>
</evidence>
<protein>
    <recommendedName>
        <fullName evidence="2">non-specific serine/threonine protein kinase</fullName>
        <ecNumber evidence="2">2.7.11.1</ecNumber>
    </recommendedName>
</protein>
<evidence type="ECO:0000256" key="1">
    <source>
        <dbReference type="ARBA" id="ARBA00004162"/>
    </source>
</evidence>
<keyword evidence="3" id="KW-0723">Serine/threonine-protein kinase</keyword>
<keyword evidence="8" id="KW-1133">Transmembrane helix</keyword>